<name>A0A0F5MPA1_9RICK</name>
<gene>
    <name evidence="3" type="ORF">SZ25_00384</name>
    <name evidence="2" type="ORF">SZ25_00390</name>
    <name evidence="1" type="ORF">SZ25_00393</name>
</gene>
<sequence length="28" mass="3337">MIKLDPKITKHFKGYNNSAKMIMTCLYF</sequence>
<evidence type="ECO:0000313" key="3">
    <source>
        <dbReference type="EMBL" id="KKB96522.1"/>
    </source>
</evidence>
<comment type="caution">
    <text evidence="1">The sequence shown here is derived from an EMBL/GenBank/DDBJ whole genome shotgun (WGS) entry which is preliminary data.</text>
</comment>
<organism evidence="1 4">
    <name type="scientific">Candidatus Arcanibacter lacustris</name>
    <dbReference type="NCBI Taxonomy" id="1607817"/>
    <lineage>
        <taxon>Bacteria</taxon>
        <taxon>Pseudomonadati</taxon>
        <taxon>Pseudomonadota</taxon>
        <taxon>Alphaproteobacteria</taxon>
        <taxon>Rickettsiales</taxon>
        <taxon>Candidatus Arcanibacter</taxon>
    </lineage>
</organism>
<dbReference type="EMBL" id="JYHA01000062">
    <property type="protein sequence ID" value="KKB96522.1"/>
    <property type="molecule type" value="Genomic_DNA"/>
</dbReference>
<accession>A0A0F5MPA1</accession>
<evidence type="ECO:0000313" key="2">
    <source>
        <dbReference type="EMBL" id="KKB96519.1"/>
    </source>
</evidence>
<dbReference type="EMBL" id="JYHA01000063">
    <property type="protein sequence ID" value="KKB96519.1"/>
    <property type="molecule type" value="Genomic_DNA"/>
</dbReference>
<dbReference type="Proteomes" id="UP000033358">
    <property type="component" value="Unassembled WGS sequence"/>
</dbReference>
<protein>
    <submittedName>
        <fullName evidence="1">Uncharacterized protein</fullName>
    </submittedName>
</protein>
<evidence type="ECO:0000313" key="1">
    <source>
        <dbReference type="EMBL" id="KKB96516.1"/>
    </source>
</evidence>
<dbReference type="EMBL" id="JYHA01000064">
    <property type="protein sequence ID" value="KKB96516.1"/>
    <property type="molecule type" value="Genomic_DNA"/>
</dbReference>
<keyword evidence="4" id="KW-1185">Reference proteome</keyword>
<feature type="non-terminal residue" evidence="1">
    <location>
        <position position="28"/>
    </location>
</feature>
<reference evidence="1 4" key="1">
    <citation type="submission" date="2015-02" db="EMBL/GenBank/DDBJ databases">
        <title>Single cell genomics of a rare environmental alphaproteobacterium provides unique insights into Rickettsiaceae evolution.</title>
        <authorList>
            <person name="Martijn J."/>
            <person name="Schulz F."/>
            <person name="Zaremba-Niedzwiedzka K."/>
            <person name="Viklund J."/>
            <person name="Stepanauskas R."/>
            <person name="Andersson S.G.E."/>
            <person name="Horn M."/>
            <person name="Guy L."/>
            <person name="Ettema T.J.G."/>
        </authorList>
    </citation>
    <scope>NUCLEOTIDE SEQUENCE [LARGE SCALE GENOMIC DNA]</scope>
    <source>
        <strain evidence="1 4">SCGC AAA041-L04</strain>
    </source>
</reference>
<proteinExistence type="predicted"/>
<evidence type="ECO:0000313" key="4">
    <source>
        <dbReference type="Proteomes" id="UP000033358"/>
    </source>
</evidence>
<dbReference type="AlphaFoldDB" id="A0A0F5MPA1"/>